<evidence type="ECO:0000256" key="23">
    <source>
        <dbReference type="ARBA" id="ARBA00081936"/>
    </source>
</evidence>
<comment type="catalytic activity">
    <reaction evidence="17">
        <text>a (3R)-3-hydroxyacyl-CoA + NAD(+) = a 3-oxoacyl-CoA + NADH + H(+)</text>
        <dbReference type="Rhea" id="RHEA:32711"/>
        <dbReference type="ChEBI" id="CHEBI:15378"/>
        <dbReference type="ChEBI" id="CHEBI:57319"/>
        <dbReference type="ChEBI" id="CHEBI:57540"/>
        <dbReference type="ChEBI" id="CHEBI:57945"/>
        <dbReference type="ChEBI" id="CHEBI:90726"/>
        <dbReference type="EC" id="1.1.1.n12"/>
    </reaction>
    <physiologicalReaction direction="left-to-right" evidence="17">
        <dbReference type="Rhea" id="RHEA:32712"/>
    </physiologicalReaction>
</comment>
<keyword evidence="6" id="KW-0597">Phosphoprotein</keyword>
<dbReference type="InterPro" id="IPR020904">
    <property type="entry name" value="Sc_DH/Rdtase_CS"/>
</dbReference>
<keyword evidence="12" id="KW-0275">Fatty acid biosynthesis</keyword>
<dbReference type="KEGG" id="tca:103314459"/>
<dbReference type="GO" id="GO:0005759">
    <property type="term" value="C:mitochondrial matrix"/>
    <property type="evidence" value="ECO:0007669"/>
    <property type="project" value="UniProtKB-SubCell"/>
</dbReference>
<dbReference type="PANTHER" id="PTHR42760:SF83">
    <property type="entry name" value="(3R)-3-HYDROXYACYL-COA DEHYDROGENASE"/>
    <property type="match status" value="1"/>
</dbReference>
<evidence type="ECO:0000256" key="10">
    <source>
        <dbReference type="ARBA" id="ARBA00023098"/>
    </source>
</evidence>
<evidence type="ECO:0000256" key="13">
    <source>
        <dbReference type="ARBA" id="ARBA00037929"/>
    </source>
</evidence>
<evidence type="ECO:0000256" key="15">
    <source>
        <dbReference type="ARBA" id="ARBA00050232"/>
    </source>
</evidence>
<evidence type="ECO:0000256" key="16">
    <source>
        <dbReference type="ARBA" id="ARBA00050435"/>
    </source>
</evidence>
<evidence type="ECO:0000256" key="2">
    <source>
        <dbReference type="ARBA" id="ARBA00005194"/>
    </source>
</evidence>
<dbReference type="EC" id="1.1.1.239" evidence="19"/>
<evidence type="ECO:0000256" key="24">
    <source>
        <dbReference type="ARBA" id="ARBA00083097"/>
    </source>
</evidence>
<evidence type="ECO:0000313" key="26">
    <source>
        <dbReference type="EMBL" id="EEZ97555.1"/>
    </source>
</evidence>
<dbReference type="OMA" id="LFGVQCD"/>
<dbReference type="Pfam" id="PF13561">
    <property type="entry name" value="adh_short_C2"/>
    <property type="match status" value="1"/>
</dbReference>
<keyword evidence="10" id="KW-0443">Lipid metabolism</keyword>
<reference evidence="26 27" key="1">
    <citation type="journal article" date="2008" name="Nature">
        <title>The genome of the model beetle and pest Tribolium castaneum.</title>
        <authorList>
            <consortium name="Tribolium Genome Sequencing Consortium"/>
            <person name="Richards S."/>
            <person name="Gibbs R.A."/>
            <person name="Weinstock G.M."/>
            <person name="Brown S.J."/>
            <person name="Denell R."/>
            <person name="Beeman R.W."/>
            <person name="Gibbs R."/>
            <person name="Beeman R.W."/>
            <person name="Brown S.J."/>
            <person name="Bucher G."/>
            <person name="Friedrich M."/>
            <person name="Grimmelikhuijzen C.J."/>
            <person name="Klingler M."/>
            <person name="Lorenzen M."/>
            <person name="Richards S."/>
            <person name="Roth S."/>
            <person name="Schroder R."/>
            <person name="Tautz D."/>
            <person name="Zdobnov E.M."/>
            <person name="Muzny D."/>
            <person name="Gibbs R.A."/>
            <person name="Weinstock G.M."/>
            <person name="Attaway T."/>
            <person name="Bell S."/>
            <person name="Buhay C.J."/>
            <person name="Chandrabose M.N."/>
            <person name="Chavez D."/>
            <person name="Clerk-Blankenburg K.P."/>
            <person name="Cree A."/>
            <person name="Dao M."/>
            <person name="Davis C."/>
            <person name="Chacko J."/>
            <person name="Dinh H."/>
            <person name="Dugan-Rocha S."/>
            <person name="Fowler G."/>
            <person name="Garner T.T."/>
            <person name="Garnes J."/>
            <person name="Gnirke A."/>
            <person name="Hawes A."/>
            <person name="Hernandez J."/>
            <person name="Hines S."/>
            <person name="Holder M."/>
            <person name="Hume J."/>
            <person name="Jhangiani S.N."/>
            <person name="Joshi V."/>
            <person name="Khan Z.M."/>
            <person name="Jackson L."/>
            <person name="Kovar C."/>
            <person name="Kowis A."/>
            <person name="Lee S."/>
            <person name="Lewis L.R."/>
            <person name="Margolis J."/>
            <person name="Morgan M."/>
            <person name="Nazareth L.V."/>
            <person name="Nguyen N."/>
            <person name="Okwuonu G."/>
            <person name="Parker D."/>
            <person name="Richards S."/>
            <person name="Ruiz S.J."/>
            <person name="Santibanez J."/>
            <person name="Savard J."/>
            <person name="Scherer S.E."/>
            <person name="Schneider B."/>
            <person name="Sodergren E."/>
            <person name="Tautz D."/>
            <person name="Vattahil S."/>
            <person name="Villasana D."/>
            <person name="White C.S."/>
            <person name="Wright R."/>
            <person name="Park Y."/>
            <person name="Beeman R.W."/>
            <person name="Lord J."/>
            <person name="Oppert B."/>
            <person name="Lorenzen M."/>
            <person name="Brown S."/>
            <person name="Wang L."/>
            <person name="Savard J."/>
            <person name="Tautz D."/>
            <person name="Richards S."/>
            <person name="Weinstock G."/>
            <person name="Gibbs R.A."/>
            <person name="Liu Y."/>
            <person name="Worley K."/>
            <person name="Weinstock G."/>
            <person name="Elsik C.G."/>
            <person name="Reese J.T."/>
            <person name="Elhaik E."/>
            <person name="Landan G."/>
            <person name="Graur D."/>
            <person name="Arensburger P."/>
            <person name="Atkinson P."/>
            <person name="Beeman R.W."/>
            <person name="Beidler J."/>
            <person name="Brown S.J."/>
            <person name="Demuth J.P."/>
            <person name="Drury D.W."/>
            <person name="Du Y.Z."/>
            <person name="Fujiwara H."/>
            <person name="Lorenzen M."/>
            <person name="Maselli V."/>
            <person name="Osanai M."/>
            <person name="Park Y."/>
            <person name="Robertson H.M."/>
            <person name="Tu Z."/>
            <person name="Wang J.J."/>
            <person name="Wang S."/>
            <person name="Richards S."/>
            <person name="Song H."/>
            <person name="Zhang L."/>
            <person name="Sodergren E."/>
            <person name="Werner D."/>
            <person name="Stanke M."/>
            <person name="Morgenstern B."/>
            <person name="Solovyev V."/>
            <person name="Kosarev P."/>
            <person name="Brown G."/>
            <person name="Chen H.C."/>
            <person name="Ermolaeva O."/>
            <person name="Hlavina W."/>
            <person name="Kapustin Y."/>
            <person name="Kiryutin B."/>
            <person name="Kitts P."/>
            <person name="Maglott D."/>
            <person name="Pruitt K."/>
            <person name="Sapojnikov V."/>
            <person name="Souvorov A."/>
            <person name="Mackey A.J."/>
            <person name="Waterhouse R.M."/>
            <person name="Wyder S."/>
            <person name="Zdobnov E.M."/>
            <person name="Zdobnov E.M."/>
            <person name="Wyder S."/>
            <person name="Kriventseva E.V."/>
            <person name="Kadowaki T."/>
            <person name="Bork P."/>
            <person name="Aranda M."/>
            <person name="Bao R."/>
            <person name="Beermann A."/>
            <person name="Berns N."/>
            <person name="Bolognesi R."/>
            <person name="Bonneton F."/>
            <person name="Bopp D."/>
            <person name="Brown S.J."/>
            <person name="Bucher G."/>
            <person name="Butts T."/>
            <person name="Chaumot A."/>
            <person name="Denell R.E."/>
            <person name="Ferrier D.E."/>
            <person name="Friedrich M."/>
            <person name="Gordon C.M."/>
            <person name="Jindra M."/>
            <person name="Klingler M."/>
            <person name="Lan Q."/>
            <person name="Lattorff H.M."/>
            <person name="Laudet V."/>
            <person name="von Levetsow C."/>
            <person name="Liu Z."/>
            <person name="Lutz R."/>
            <person name="Lynch J.A."/>
            <person name="da Fonseca R.N."/>
            <person name="Posnien N."/>
            <person name="Reuter R."/>
            <person name="Roth S."/>
            <person name="Savard J."/>
            <person name="Schinko J.B."/>
            <person name="Schmitt C."/>
            <person name="Schoppmeier M."/>
            <person name="Schroder R."/>
            <person name="Shippy T.D."/>
            <person name="Simonnet F."/>
            <person name="Marques-Souza H."/>
            <person name="Tautz D."/>
            <person name="Tomoyasu Y."/>
            <person name="Trauner J."/>
            <person name="Van der Zee M."/>
            <person name="Vervoort M."/>
            <person name="Wittkopp N."/>
            <person name="Wimmer E.A."/>
            <person name="Yang X."/>
            <person name="Jones A.K."/>
            <person name="Sattelle D.B."/>
            <person name="Ebert P.R."/>
            <person name="Nelson D."/>
            <person name="Scott J.G."/>
            <person name="Beeman R.W."/>
            <person name="Muthukrishnan S."/>
            <person name="Kramer K.J."/>
            <person name="Arakane Y."/>
            <person name="Beeman R.W."/>
            <person name="Zhu Q."/>
            <person name="Hogenkamp D."/>
            <person name="Dixit R."/>
            <person name="Oppert B."/>
            <person name="Jiang H."/>
            <person name="Zou Z."/>
            <person name="Marshall J."/>
            <person name="Elpidina E."/>
            <person name="Vinokurov K."/>
            <person name="Oppert C."/>
            <person name="Zou Z."/>
            <person name="Evans J."/>
            <person name="Lu Z."/>
            <person name="Zhao P."/>
            <person name="Sumathipala N."/>
            <person name="Altincicek B."/>
            <person name="Vilcinskas A."/>
            <person name="Williams M."/>
            <person name="Hultmark D."/>
            <person name="Hetru C."/>
            <person name="Jiang H."/>
            <person name="Grimmelikhuijzen C.J."/>
            <person name="Hauser F."/>
            <person name="Cazzamali G."/>
            <person name="Williamson M."/>
            <person name="Park Y."/>
            <person name="Li B."/>
            <person name="Tanaka Y."/>
            <person name="Predel R."/>
            <person name="Neupert S."/>
            <person name="Schachtner J."/>
            <person name="Verleyen P."/>
            <person name="Raible F."/>
            <person name="Bork P."/>
            <person name="Friedrich M."/>
            <person name="Walden K.K."/>
            <person name="Robertson H.M."/>
            <person name="Angeli S."/>
            <person name="Foret S."/>
            <person name="Bucher G."/>
            <person name="Schuetz S."/>
            <person name="Maleszka R."/>
            <person name="Wimmer E.A."/>
            <person name="Beeman R.W."/>
            <person name="Lorenzen M."/>
            <person name="Tomoyasu Y."/>
            <person name="Miller S.C."/>
            <person name="Grossmann D."/>
            <person name="Bucher G."/>
        </authorList>
    </citation>
    <scope>NUCLEOTIDE SEQUENCE [LARGE SCALE GENOMIC DNA]</scope>
    <source>
        <strain evidence="26 27">Georgia GA2</strain>
    </source>
</reference>
<comment type="catalytic activity">
    <reaction evidence="14">
        <text>17beta-estradiol + NAD(+) = estrone + NADH + H(+)</text>
        <dbReference type="Rhea" id="RHEA:24612"/>
        <dbReference type="ChEBI" id="CHEBI:15378"/>
        <dbReference type="ChEBI" id="CHEBI:16469"/>
        <dbReference type="ChEBI" id="CHEBI:17263"/>
        <dbReference type="ChEBI" id="CHEBI:57540"/>
        <dbReference type="ChEBI" id="CHEBI:57945"/>
        <dbReference type="EC" id="1.1.1.62"/>
    </reaction>
    <physiologicalReaction direction="left-to-right" evidence="14">
        <dbReference type="Rhea" id="RHEA:24613"/>
    </physiologicalReaction>
    <physiologicalReaction direction="right-to-left" evidence="14">
        <dbReference type="Rhea" id="RHEA:24614"/>
    </physiologicalReaction>
</comment>
<dbReference type="PROSITE" id="PS00061">
    <property type="entry name" value="ADH_SHORT"/>
    <property type="match status" value="1"/>
</dbReference>
<comment type="subunit">
    <text evidence="18">Heterotetramer with CBR4; contains two molecules of HSD17B8 and CBR4.</text>
</comment>
<dbReference type="PhylomeDB" id="D6X4G4"/>
<evidence type="ECO:0000256" key="21">
    <source>
        <dbReference type="ARBA" id="ARBA00077835"/>
    </source>
</evidence>
<evidence type="ECO:0000256" key="8">
    <source>
        <dbReference type="ARBA" id="ARBA00023002"/>
    </source>
</evidence>
<evidence type="ECO:0000256" key="9">
    <source>
        <dbReference type="ARBA" id="ARBA00023027"/>
    </source>
</evidence>
<keyword evidence="27" id="KW-1185">Reference proteome</keyword>
<dbReference type="GO" id="GO:0006633">
    <property type="term" value="P:fatty acid biosynthetic process"/>
    <property type="evidence" value="ECO:0007669"/>
    <property type="project" value="UniProtKB-KW"/>
</dbReference>
<dbReference type="Proteomes" id="UP000007266">
    <property type="component" value="Linkage group 10"/>
</dbReference>
<keyword evidence="7" id="KW-0276">Fatty acid metabolism</keyword>
<reference evidence="26 27" key="2">
    <citation type="journal article" date="2010" name="Nucleic Acids Res.">
        <title>BeetleBase in 2010: revisions to provide comprehensive genomic information for Tribolium castaneum.</title>
        <authorList>
            <person name="Kim H.S."/>
            <person name="Murphy T."/>
            <person name="Xia J."/>
            <person name="Caragea D."/>
            <person name="Park Y."/>
            <person name="Beeman R.W."/>
            <person name="Lorenzen M.D."/>
            <person name="Butcher S."/>
            <person name="Manak J.R."/>
            <person name="Brown S.J."/>
        </authorList>
    </citation>
    <scope>GENOME REANNOTATION</scope>
    <source>
        <strain evidence="26 27">Georgia GA2</strain>
    </source>
</reference>
<dbReference type="HOGENOM" id="CLU_010194_1_3_1"/>
<dbReference type="Gene3D" id="3.40.50.720">
    <property type="entry name" value="NAD(P)-binding Rossmann-like Domain"/>
    <property type="match status" value="1"/>
</dbReference>
<comment type="catalytic activity">
    <reaction evidence="16">
        <text>17beta-hydroxy-5alpha-androstan-3-one + NAD(+) = 5alpha-androstan-3,17-dione + NADH + H(+)</text>
        <dbReference type="Rhea" id="RHEA:41992"/>
        <dbReference type="ChEBI" id="CHEBI:15378"/>
        <dbReference type="ChEBI" id="CHEBI:15994"/>
        <dbReference type="ChEBI" id="CHEBI:16330"/>
        <dbReference type="ChEBI" id="CHEBI:57540"/>
        <dbReference type="ChEBI" id="CHEBI:57945"/>
    </reaction>
    <physiologicalReaction direction="left-to-right" evidence="16">
        <dbReference type="Rhea" id="RHEA:41993"/>
    </physiologicalReaction>
</comment>
<keyword evidence="8" id="KW-0560">Oxidoreductase</keyword>
<comment type="subcellular location">
    <subcellularLocation>
        <location evidence="1">Mitochondrion matrix</location>
    </subcellularLocation>
</comment>
<evidence type="ECO:0000256" key="22">
    <source>
        <dbReference type="ARBA" id="ARBA00081419"/>
    </source>
</evidence>
<dbReference type="SUPFAM" id="SSF51735">
    <property type="entry name" value="NAD(P)-binding Rossmann-fold domains"/>
    <property type="match status" value="1"/>
</dbReference>
<dbReference type="InterPro" id="IPR036291">
    <property type="entry name" value="NAD(P)-bd_dom_sf"/>
</dbReference>
<dbReference type="eggNOG" id="KOG1200">
    <property type="taxonomic scope" value="Eukaryota"/>
</dbReference>
<evidence type="ECO:0000256" key="20">
    <source>
        <dbReference type="ARBA" id="ARBA00070911"/>
    </source>
</evidence>
<comment type="similarity">
    <text evidence="3">Belongs to the short-chain dehydrogenases/reductases (SDR) family.</text>
</comment>
<dbReference type="EC" id="1.1.1.n12" evidence="4"/>
<evidence type="ECO:0000256" key="12">
    <source>
        <dbReference type="ARBA" id="ARBA00023160"/>
    </source>
</evidence>
<evidence type="ECO:0000256" key="5">
    <source>
        <dbReference type="ARBA" id="ARBA00022516"/>
    </source>
</evidence>
<keyword evidence="9" id="KW-0520">NAD</keyword>
<gene>
    <name evidence="26" type="primary">AUGUSTUS-3.0.2_11405</name>
    <name evidence="26" type="ORF">TcasGA2_TC011405</name>
</gene>
<dbReference type="GO" id="GO:0008210">
    <property type="term" value="P:estrogen metabolic process"/>
    <property type="evidence" value="ECO:0007669"/>
    <property type="project" value="UniProtKB-ARBA"/>
</dbReference>
<accession>D6X4G4</accession>
<dbReference type="AlphaFoldDB" id="D6X4G4"/>
<dbReference type="STRING" id="7070.D6X4G4"/>
<keyword evidence="11" id="KW-0496">Mitochondrion</keyword>
<dbReference type="InterPro" id="IPR002347">
    <property type="entry name" value="SDR_fam"/>
</dbReference>
<dbReference type="GO" id="GO:0004303">
    <property type="term" value="F:estradiol 17-beta-dehydrogenase [NAD(P)+] activity"/>
    <property type="evidence" value="ECO:0007669"/>
    <property type="project" value="UniProtKB-EC"/>
</dbReference>
<evidence type="ECO:0000256" key="17">
    <source>
        <dbReference type="ARBA" id="ARBA00052680"/>
    </source>
</evidence>
<evidence type="ECO:0000256" key="11">
    <source>
        <dbReference type="ARBA" id="ARBA00023128"/>
    </source>
</evidence>
<evidence type="ECO:0000256" key="1">
    <source>
        <dbReference type="ARBA" id="ARBA00004305"/>
    </source>
</evidence>
<comment type="catalytic activity">
    <reaction evidence="15">
        <text>testosterone + NAD(+) = androst-4-ene-3,17-dione + NADH + H(+)</text>
        <dbReference type="Rhea" id="RHEA:14929"/>
        <dbReference type="ChEBI" id="CHEBI:15378"/>
        <dbReference type="ChEBI" id="CHEBI:16422"/>
        <dbReference type="ChEBI" id="CHEBI:17347"/>
        <dbReference type="ChEBI" id="CHEBI:57540"/>
        <dbReference type="ChEBI" id="CHEBI:57945"/>
        <dbReference type="EC" id="1.1.1.239"/>
    </reaction>
    <physiologicalReaction direction="left-to-right" evidence="15">
        <dbReference type="Rhea" id="RHEA:14930"/>
    </physiologicalReaction>
</comment>
<sequence>MAGSLAGKLAFVTGAGSGIGRATCGILAREGASVVAADRNLASCNETVTNIVQGGSQSHISLELDVGEQKSIESALKSVLQQYKKPPSIIVNSAGITRDDFLVKLTENNFDDVIRINLKGTFMVIQTFARAIIEQGVQGGSIVNIASTSGKYGNLGQANYSASKAGVEGLTKTAAKEFGKFGIRVNCVLPGMIATPMTDAVPEKVREKSLKFIPLGRFGKPEEVGEVIAFLASDKSSYVDGASVDITGGI</sequence>
<dbReference type="PANTHER" id="PTHR42760">
    <property type="entry name" value="SHORT-CHAIN DEHYDROGENASES/REDUCTASES FAMILY MEMBER"/>
    <property type="match status" value="1"/>
</dbReference>
<dbReference type="FunFam" id="3.40.50.720:FF:000231">
    <property type="entry name" value="Estradiol 17-beta-dehydrogenase 8"/>
    <property type="match status" value="1"/>
</dbReference>
<evidence type="ECO:0000313" key="27">
    <source>
        <dbReference type="Proteomes" id="UP000007266"/>
    </source>
</evidence>
<evidence type="ECO:0000256" key="19">
    <source>
        <dbReference type="ARBA" id="ARBA00066822"/>
    </source>
</evidence>
<evidence type="ECO:0000256" key="25">
    <source>
        <dbReference type="ARBA" id="ARBA00083258"/>
    </source>
</evidence>
<dbReference type="GO" id="GO:0047035">
    <property type="term" value="F:testosterone dehydrogenase (NAD+) activity"/>
    <property type="evidence" value="ECO:0007669"/>
    <property type="project" value="UniProtKB-EC"/>
</dbReference>
<dbReference type="EMBL" id="KQ971380">
    <property type="protein sequence ID" value="EEZ97555.1"/>
    <property type="molecule type" value="Genomic_DNA"/>
</dbReference>
<evidence type="ECO:0000256" key="7">
    <source>
        <dbReference type="ARBA" id="ARBA00022832"/>
    </source>
</evidence>
<protein>
    <recommendedName>
        <fullName evidence="20">(3R)-3-hydroxyacyl-CoA dehydrogenase</fullName>
        <ecNumber evidence="19">1.1.1.239</ecNumber>
        <ecNumber evidence="4">1.1.1.n12</ecNumber>
    </recommendedName>
    <alternativeName>
        <fullName evidence="22">17-beta-hydroxysteroid dehydrogenase 8</fullName>
    </alternativeName>
    <alternativeName>
        <fullName evidence="21">3-ketoacyl-[acyl-carrier-protein] reductase alpha subunit</fullName>
    </alternativeName>
    <alternativeName>
        <fullName evidence="24">3-oxoacyl-[acyl-carrier-protein] reductase</fullName>
    </alternativeName>
    <alternativeName>
        <fullName evidence="25">Estradiol 17-beta-dehydrogenase 8</fullName>
    </alternativeName>
    <alternativeName>
        <fullName evidence="23">Testosterone 17-beta-dehydrogenase 8</fullName>
    </alternativeName>
</protein>
<evidence type="ECO:0000256" key="3">
    <source>
        <dbReference type="ARBA" id="ARBA00006484"/>
    </source>
</evidence>
<dbReference type="OrthoDB" id="1888931at2759"/>
<organism evidence="26 27">
    <name type="scientific">Tribolium castaneum</name>
    <name type="common">Red flour beetle</name>
    <dbReference type="NCBI Taxonomy" id="7070"/>
    <lineage>
        <taxon>Eukaryota</taxon>
        <taxon>Metazoa</taxon>
        <taxon>Ecdysozoa</taxon>
        <taxon>Arthropoda</taxon>
        <taxon>Hexapoda</taxon>
        <taxon>Insecta</taxon>
        <taxon>Pterygota</taxon>
        <taxon>Neoptera</taxon>
        <taxon>Endopterygota</taxon>
        <taxon>Coleoptera</taxon>
        <taxon>Polyphaga</taxon>
        <taxon>Cucujiformia</taxon>
        <taxon>Tenebrionidae</taxon>
        <taxon>Tenebrionidae incertae sedis</taxon>
        <taxon>Tribolium</taxon>
    </lineage>
</organism>
<evidence type="ECO:0000256" key="14">
    <source>
        <dbReference type="ARBA" id="ARBA00049069"/>
    </source>
</evidence>
<evidence type="ECO:0000256" key="4">
    <source>
        <dbReference type="ARBA" id="ARBA00012456"/>
    </source>
</evidence>
<evidence type="ECO:0000256" key="6">
    <source>
        <dbReference type="ARBA" id="ARBA00022553"/>
    </source>
</evidence>
<dbReference type="PRINTS" id="PR00080">
    <property type="entry name" value="SDRFAMILY"/>
</dbReference>
<proteinExistence type="inferred from homology"/>
<comment type="pathway">
    <text evidence="13">Steroid biosynthesis; estrogen biosynthesis.</text>
</comment>
<dbReference type="PRINTS" id="PR00081">
    <property type="entry name" value="GDHRDH"/>
</dbReference>
<keyword evidence="5" id="KW-0444">Lipid biosynthesis</keyword>
<evidence type="ECO:0000256" key="18">
    <source>
        <dbReference type="ARBA" id="ARBA00065174"/>
    </source>
</evidence>
<name>D6X4G4_TRICA</name>
<comment type="pathway">
    <text evidence="2">Lipid metabolism; fatty acid biosynthesis.</text>
</comment>